<dbReference type="EMBL" id="KI630593">
    <property type="protein sequence ID" value="EYU35825.1"/>
    <property type="molecule type" value="Genomic_DNA"/>
</dbReference>
<dbReference type="AlphaFoldDB" id="A0A022RA84"/>
<name>A0A022RA84_ERYGU</name>
<proteinExistence type="predicted"/>
<gene>
    <name evidence="1" type="ORF">MIMGU_mgv1a022465mg</name>
</gene>
<sequence length="83" mass="9679">NKIVYLIKSYPKDRKLVRPRITIFATIVIAIENNVLTAEWETYNNTSKRLSEVENVSCIILDNKFWTRTQEVCSVIKPPVKIL</sequence>
<evidence type="ECO:0000313" key="2">
    <source>
        <dbReference type="Proteomes" id="UP000030748"/>
    </source>
</evidence>
<dbReference type="Proteomes" id="UP000030748">
    <property type="component" value="Unassembled WGS sequence"/>
</dbReference>
<evidence type="ECO:0000313" key="1">
    <source>
        <dbReference type="EMBL" id="EYU35825.1"/>
    </source>
</evidence>
<protein>
    <submittedName>
        <fullName evidence="1">Uncharacterized protein</fullName>
    </submittedName>
</protein>
<accession>A0A022RA84</accession>
<reference evidence="1 2" key="1">
    <citation type="journal article" date="2013" name="Proc. Natl. Acad. Sci. U.S.A.">
        <title>Fine-scale variation in meiotic recombination in Mimulus inferred from population shotgun sequencing.</title>
        <authorList>
            <person name="Hellsten U."/>
            <person name="Wright K.M."/>
            <person name="Jenkins J."/>
            <person name="Shu S."/>
            <person name="Yuan Y."/>
            <person name="Wessler S.R."/>
            <person name="Schmutz J."/>
            <person name="Willis J.H."/>
            <person name="Rokhsar D.S."/>
        </authorList>
    </citation>
    <scope>NUCLEOTIDE SEQUENCE [LARGE SCALE GENOMIC DNA]</scope>
    <source>
        <strain evidence="2">cv. DUN x IM62</strain>
    </source>
</reference>
<organism evidence="1 2">
    <name type="scientific">Erythranthe guttata</name>
    <name type="common">Yellow monkey flower</name>
    <name type="synonym">Mimulus guttatus</name>
    <dbReference type="NCBI Taxonomy" id="4155"/>
    <lineage>
        <taxon>Eukaryota</taxon>
        <taxon>Viridiplantae</taxon>
        <taxon>Streptophyta</taxon>
        <taxon>Embryophyta</taxon>
        <taxon>Tracheophyta</taxon>
        <taxon>Spermatophyta</taxon>
        <taxon>Magnoliopsida</taxon>
        <taxon>eudicotyledons</taxon>
        <taxon>Gunneridae</taxon>
        <taxon>Pentapetalae</taxon>
        <taxon>asterids</taxon>
        <taxon>lamiids</taxon>
        <taxon>Lamiales</taxon>
        <taxon>Phrymaceae</taxon>
        <taxon>Erythranthe</taxon>
    </lineage>
</organism>
<feature type="non-terminal residue" evidence="1">
    <location>
        <position position="1"/>
    </location>
</feature>
<keyword evidence="2" id="KW-1185">Reference proteome</keyword>